<dbReference type="EMBL" id="JBHTHX010003410">
    <property type="protein sequence ID" value="MFD0891704.1"/>
    <property type="molecule type" value="Genomic_DNA"/>
</dbReference>
<comment type="caution">
    <text evidence="9">The sequence shown here is derived from an EMBL/GenBank/DDBJ whole genome shotgun (WGS) entry which is preliminary data.</text>
</comment>
<evidence type="ECO:0000256" key="5">
    <source>
        <dbReference type="ARBA" id="ARBA00022692"/>
    </source>
</evidence>
<evidence type="ECO:0000313" key="9">
    <source>
        <dbReference type="EMBL" id="MFD0891704.1"/>
    </source>
</evidence>
<proteinExistence type="inferred from homology"/>
<organism evidence="9 10">
    <name type="scientific">Streptosporangium algeriense</name>
    <dbReference type="NCBI Taxonomy" id="1682748"/>
    <lineage>
        <taxon>Bacteria</taxon>
        <taxon>Bacillati</taxon>
        <taxon>Actinomycetota</taxon>
        <taxon>Actinomycetes</taxon>
        <taxon>Streptosporangiales</taxon>
        <taxon>Streptosporangiaceae</taxon>
        <taxon>Streptosporangium</taxon>
    </lineage>
</organism>
<comment type="subcellular location">
    <subcellularLocation>
        <location evidence="1">Cell membrane</location>
        <topology evidence="1">Multi-pass membrane protein</topology>
    </subcellularLocation>
</comment>
<keyword evidence="5 8" id="KW-0812">Transmembrane</keyword>
<evidence type="ECO:0000256" key="6">
    <source>
        <dbReference type="ARBA" id="ARBA00022989"/>
    </source>
</evidence>
<evidence type="ECO:0000256" key="7">
    <source>
        <dbReference type="ARBA" id="ARBA00023136"/>
    </source>
</evidence>
<dbReference type="PANTHER" id="PTHR30472:SF1">
    <property type="entry name" value="FE(3+) DICITRATE TRANSPORT SYSTEM PERMEASE PROTEIN FECC-RELATED"/>
    <property type="match status" value="1"/>
</dbReference>
<evidence type="ECO:0000256" key="1">
    <source>
        <dbReference type="ARBA" id="ARBA00004651"/>
    </source>
</evidence>
<dbReference type="SUPFAM" id="SSF81345">
    <property type="entry name" value="ABC transporter involved in vitamin B12 uptake, BtuC"/>
    <property type="match status" value="1"/>
</dbReference>
<dbReference type="Gene3D" id="1.10.3470.10">
    <property type="entry name" value="ABC transporter involved in vitamin B12 uptake, BtuC"/>
    <property type="match status" value="1"/>
</dbReference>
<evidence type="ECO:0000256" key="2">
    <source>
        <dbReference type="ARBA" id="ARBA00007935"/>
    </source>
</evidence>
<comment type="similarity">
    <text evidence="2">Belongs to the binding-protein-dependent transport system permease family. FecCD subfamily.</text>
</comment>
<keyword evidence="7 8" id="KW-0472">Membrane</keyword>
<feature type="transmembrane region" description="Helical" evidence="8">
    <location>
        <begin position="44"/>
        <end position="62"/>
    </location>
</feature>
<evidence type="ECO:0000313" key="10">
    <source>
        <dbReference type="Proteomes" id="UP001597024"/>
    </source>
</evidence>
<dbReference type="InterPro" id="IPR000522">
    <property type="entry name" value="ABC_transptr_permease_BtuC"/>
</dbReference>
<evidence type="ECO:0000256" key="3">
    <source>
        <dbReference type="ARBA" id="ARBA00022448"/>
    </source>
</evidence>
<gene>
    <name evidence="9" type="ORF">ACFQ08_44745</name>
</gene>
<keyword evidence="4" id="KW-1003">Cell membrane</keyword>
<sequence length="70" mass="7610">AAHCARMLTGADHRWSLPLSMLCGAVLLVGADTAGRLVLEHGEIQVAVMTAIIGTPFFVWLARRRNLVRV</sequence>
<evidence type="ECO:0000256" key="8">
    <source>
        <dbReference type="SAM" id="Phobius"/>
    </source>
</evidence>
<dbReference type="Proteomes" id="UP001597024">
    <property type="component" value="Unassembled WGS sequence"/>
</dbReference>
<name>A0ABW3E892_9ACTN</name>
<dbReference type="PANTHER" id="PTHR30472">
    <property type="entry name" value="FERRIC ENTEROBACTIN TRANSPORT SYSTEM PERMEASE PROTEIN"/>
    <property type="match status" value="1"/>
</dbReference>
<protein>
    <submittedName>
        <fullName evidence="9">Iron chelate uptake ABC transporter family permease subunit</fullName>
    </submittedName>
</protein>
<accession>A0ABW3E892</accession>
<keyword evidence="6 8" id="KW-1133">Transmembrane helix</keyword>
<feature type="transmembrane region" description="Helical" evidence="8">
    <location>
        <begin position="15"/>
        <end position="38"/>
    </location>
</feature>
<feature type="non-terminal residue" evidence="9">
    <location>
        <position position="1"/>
    </location>
</feature>
<dbReference type="InterPro" id="IPR037294">
    <property type="entry name" value="ABC_BtuC-like"/>
</dbReference>
<evidence type="ECO:0000256" key="4">
    <source>
        <dbReference type="ARBA" id="ARBA00022475"/>
    </source>
</evidence>
<reference evidence="10" key="1">
    <citation type="journal article" date="2019" name="Int. J. Syst. Evol. Microbiol.">
        <title>The Global Catalogue of Microorganisms (GCM) 10K type strain sequencing project: providing services to taxonomists for standard genome sequencing and annotation.</title>
        <authorList>
            <consortium name="The Broad Institute Genomics Platform"/>
            <consortium name="The Broad Institute Genome Sequencing Center for Infectious Disease"/>
            <person name="Wu L."/>
            <person name="Ma J."/>
        </authorList>
    </citation>
    <scope>NUCLEOTIDE SEQUENCE [LARGE SCALE GENOMIC DNA]</scope>
    <source>
        <strain evidence="10">CCUG 62974</strain>
    </source>
</reference>
<keyword evidence="10" id="KW-1185">Reference proteome</keyword>
<keyword evidence="3" id="KW-0813">Transport</keyword>
<dbReference type="Pfam" id="PF01032">
    <property type="entry name" value="FecCD"/>
    <property type="match status" value="1"/>
</dbReference>